<name>A0A5E4MA61_9HEMI</name>
<dbReference type="EMBL" id="CABPRJ010000025">
    <property type="protein sequence ID" value="VVC26126.1"/>
    <property type="molecule type" value="Genomic_DNA"/>
</dbReference>
<protein>
    <submittedName>
        <fullName evidence="2">Uncharacterized protein</fullName>
    </submittedName>
</protein>
<evidence type="ECO:0000313" key="3">
    <source>
        <dbReference type="Proteomes" id="UP000325440"/>
    </source>
</evidence>
<proteinExistence type="predicted"/>
<reference evidence="2 3" key="1">
    <citation type="submission" date="2019-08" db="EMBL/GenBank/DDBJ databases">
        <authorList>
            <person name="Alioto T."/>
            <person name="Alioto T."/>
            <person name="Gomez Garrido J."/>
        </authorList>
    </citation>
    <scope>NUCLEOTIDE SEQUENCE [LARGE SCALE GENOMIC DNA]</scope>
</reference>
<dbReference type="AlphaFoldDB" id="A0A5E4MA61"/>
<evidence type="ECO:0000256" key="1">
    <source>
        <dbReference type="SAM" id="MobiDB-lite"/>
    </source>
</evidence>
<dbReference type="Proteomes" id="UP000325440">
    <property type="component" value="Unassembled WGS sequence"/>
</dbReference>
<feature type="region of interest" description="Disordered" evidence="1">
    <location>
        <begin position="114"/>
        <end position="192"/>
    </location>
</feature>
<evidence type="ECO:0000313" key="2">
    <source>
        <dbReference type="EMBL" id="VVC26126.1"/>
    </source>
</evidence>
<gene>
    <name evidence="2" type="ORF">CINCED_3A006954</name>
</gene>
<keyword evidence="3" id="KW-1185">Reference proteome</keyword>
<sequence>MPPPVAGRHFVGRVDRVRTGLSAPRTQPVNPARVCSPTATLRRGPWYPLPFLRSQPPLQRNHKLLCLYTQYAPDDDADDNALDVQTRTGRVRIRPRGGSARVNTATAAAAVAAAANADPALGARRSRPHTRTRLGGDRPPAVMSPSSSSSHHHRRHDRHDSRRDDDRSPRHCSRPRSLIGDRPPVLRNSSPVPVAFDDTIAITIIMTAAASI</sequence>
<feature type="compositionally biased region" description="Basic and acidic residues" evidence="1">
    <location>
        <begin position="158"/>
        <end position="169"/>
    </location>
</feature>
<organism evidence="2 3">
    <name type="scientific">Cinara cedri</name>
    <dbReference type="NCBI Taxonomy" id="506608"/>
    <lineage>
        <taxon>Eukaryota</taxon>
        <taxon>Metazoa</taxon>
        <taxon>Ecdysozoa</taxon>
        <taxon>Arthropoda</taxon>
        <taxon>Hexapoda</taxon>
        <taxon>Insecta</taxon>
        <taxon>Pterygota</taxon>
        <taxon>Neoptera</taxon>
        <taxon>Paraneoptera</taxon>
        <taxon>Hemiptera</taxon>
        <taxon>Sternorrhyncha</taxon>
        <taxon>Aphidomorpha</taxon>
        <taxon>Aphidoidea</taxon>
        <taxon>Aphididae</taxon>
        <taxon>Lachninae</taxon>
        <taxon>Cinara</taxon>
    </lineage>
</organism>
<accession>A0A5E4MA61</accession>